<dbReference type="RefSeq" id="WP_147182770.1">
    <property type="nucleotide sequence ID" value="NZ_CP042382.1"/>
</dbReference>
<dbReference type="InterPro" id="IPR050967">
    <property type="entry name" value="Thiamine_Salvage_TenA"/>
</dbReference>
<evidence type="ECO:0000256" key="1">
    <source>
        <dbReference type="PIRNR" id="PIRNR003170"/>
    </source>
</evidence>
<reference evidence="5 6" key="1">
    <citation type="submission" date="2019-06" db="EMBL/GenBank/DDBJ databases">
        <title>Genome analyses of bacteria isolated from kimchi.</title>
        <authorList>
            <person name="Lee S."/>
            <person name="Ahn S."/>
            <person name="Roh S."/>
        </authorList>
    </citation>
    <scope>NUCLEOTIDE SEQUENCE [LARGE SCALE GENOMIC DNA]</scope>
    <source>
        <strain evidence="5 6">CBA4606</strain>
    </source>
</reference>
<keyword evidence="1" id="KW-0378">Hydrolase</keyword>
<dbReference type="EC" id="3.5.99.2" evidence="1"/>
<dbReference type="InterPro" id="IPR016084">
    <property type="entry name" value="Haem_Oase-like_multi-hlx"/>
</dbReference>
<comment type="catalytic activity">
    <reaction evidence="1">
        <text>thiamine + H2O = 5-(2-hydroxyethyl)-4-methylthiazole + 4-amino-5-hydroxymethyl-2-methylpyrimidine + H(+)</text>
        <dbReference type="Rhea" id="RHEA:17509"/>
        <dbReference type="ChEBI" id="CHEBI:15377"/>
        <dbReference type="ChEBI" id="CHEBI:15378"/>
        <dbReference type="ChEBI" id="CHEBI:16892"/>
        <dbReference type="ChEBI" id="CHEBI:17957"/>
        <dbReference type="ChEBI" id="CHEBI:18385"/>
        <dbReference type="EC" id="3.5.99.2"/>
    </reaction>
</comment>
<comment type="pathway">
    <text evidence="1">Cofactor biosynthesis; thiamine diphosphate biosynthesis.</text>
</comment>
<comment type="similarity">
    <text evidence="1">Belongs to the TenA family.</text>
</comment>
<dbReference type="GO" id="GO:0005829">
    <property type="term" value="C:cytosol"/>
    <property type="evidence" value="ECO:0007669"/>
    <property type="project" value="TreeGrafter"/>
</dbReference>
<evidence type="ECO:0000313" key="6">
    <source>
        <dbReference type="Proteomes" id="UP000321272"/>
    </source>
</evidence>
<dbReference type="CDD" id="cd19358">
    <property type="entry name" value="TenA_E_Spr0628-like"/>
    <property type="match status" value="1"/>
</dbReference>
<protein>
    <recommendedName>
        <fullName evidence="1">Aminopyrimidine aminohydrolase</fullName>
        <ecNumber evidence="1">3.5.99.2</ecNumber>
    </recommendedName>
</protein>
<evidence type="ECO:0000313" key="5">
    <source>
        <dbReference type="EMBL" id="QEA37702.1"/>
    </source>
</evidence>
<comment type="function">
    <text evidence="1">Catalyzes an amino-pyrimidine hydrolysis reaction at the C5' of the pyrimidine moiety of thiamine compounds, a reaction that is part of a thiamine salvage pathway. Thus, catalyzes the conversion of 4-amino-5-aminomethyl-2-methylpyrimidine to 4-amino-5-hydroxymethyl-2-methylpyrimidine (HMP).</text>
</comment>
<gene>
    <name evidence="5" type="ORF">FGL86_00535</name>
</gene>
<feature type="binding site" evidence="3">
    <location>
        <position position="60"/>
    </location>
    <ligand>
        <name>substrate</name>
    </ligand>
</feature>
<feature type="binding site" evidence="3">
    <location>
        <position position="98"/>
    </location>
    <ligand>
        <name>substrate</name>
    </ligand>
</feature>
<dbReference type="EMBL" id="CP042382">
    <property type="protein sequence ID" value="QEA37702.1"/>
    <property type="molecule type" value="Genomic_DNA"/>
</dbReference>
<proteinExistence type="inferred from homology"/>
<feature type="domain" description="Thiaminase-2/PQQC" evidence="4">
    <location>
        <begin position="28"/>
        <end position="229"/>
    </location>
</feature>
<keyword evidence="6" id="KW-1185">Reference proteome</keyword>
<dbReference type="Gene3D" id="1.20.910.10">
    <property type="entry name" value="Heme oxygenase-like"/>
    <property type="match status" value="1"/>
</dbReference>
<evidence type="ECO:0000259" key="4">
    <source>
        <dbReference type="Pfam" id="PF03070"/>
    </source>
</evidence>
<evidence type="ECO:0000256" key="3">
    <source>
        <dbReference type="PIRSR" id="PIRSR003170-2"/>
    </source>
</evidence>
<dbReference type="PANTHER" id="PTHR43198:SF2">
    <property type="entry name" value="SI:CH1073-67J19.1-RELATED"/>
    <property type="match status" value="1"/>
</dbReference>
<dbReference type="GO" id="GO:0009229">
    <property type="term" value="P:thiamine diphosphate biosynthetic process"/>
    <property type="evidence" value="ECO:0007669"/>
    <property type="project" value="UniProtKB-UniPathway"/>
</dbReference>
<dbReference type="InterPro" id="IPR004305">
    <property type="entry name" value="Thiaminase-2/PQQC"/>
</dbReference>
<dbReference type="OrthoDB" id="3711545at2"/>
<name>A0A5B8SKU0_9GAMM</name>
<dbReference type="UniPathway" id="UPA00060"/>
<keyword evidence="1" id="KW-0784">Thiamine biosynthesis</keyword>
<comment type="catalytic activity">
    <reaction evidence="1">
        <text>4-amino-5-aminomethyl-2-methylpyrimidine + H2O = 4-amino-5-hydroxymethyl-2-methylpyrimidine + NH4(+)</text>
        <dbReference type="Rhea" id="RHEA:31799"/>
        <dbReference type="ChEBI" id="CHEBI:15377"/>
        <dbReference type="ChEBI" id="CHEBI:16892"/>
        <dbReference type="ChEBI" id="CHEBI:28938"/>
        <dbReference type="ChEBI" id="CHEBI:63416"/>
        <dbReference type="EC" id="3.5.99.2"/>
    </reaction>
</comment>
<organism evidence="5 6">
    <name type="scientific">Pistricoccus aurantiacus</name>
    <dbReference type="NCBI Taxonomy" id="1883414"/>
    <lineage>
        <taxon>Bacteria</taxon>
        <taxon>Pseudomonadati</taxon>
        <taxon>Pseudomonadota</taxon>
        <taxon>Gammaproteobacteria</taxon>
        <taxon>Oceanospirillales</taxon>
        <taxon>Halomonadaceae</taxon>
        <taxon>Pistricoccus</taxon>
    </lineage>
</organism>
<dbReference type="PIRSF" id="PIRSF003170">
    <property type="entry name" value="Pet18p"/>
    <property type="match status" value="1"/>
</dbReference>
<feature type="binding site" evidence="3">
    <location>
        <position position="152"/>
    </location>
    <ligand>
        <name>substrate</name>
    </ligand>
</feature>
<accession>A0A5B8SKU0</accession>
<dbReference type="InterPro" id="IPR026285">
    <property type="entry name" value="TenA_E"/>
</dbReference>
<dbReference type="Pfam" id="PF03070">
    <property type="entry name" value="TENA_THI-4"/>
    <property type="match status" value="1"/>
</dbReference>
<feature type="active site" description="Proton donor" evidence="2">
    <location>
        <position position="221"/>
    </location>
</feature>
<dbReference type="KEGG" id="paur:FGL86_00535"/>
<sequence length="231" mass="26794">MTTRRTWSDWAAGRKEASISDWLRETSEPDWSATVNHPLFDALAEGRLFDEVFAAYMVQDYGFVDPFTALIGHAIGRAPSMEDRVVLGRFMGMLTSDENSVFLRTFETFEVSERARSTPNYLEATQDFRRLLQDTGMQGSYAEILAVLVVTEWIYLEWATRITRVDGLHPLQGEWIDLHDNPDFRAFVSWLRRRLHETAIDLDDEAFTRMARRFRETVAKERAFHDAVYPG</sequence>
<dbReference type="SUPFAM" id="SSF48613">
    <property type="entry name" value="Heme oxygenase-like"/>
    <property type="match status" value="1"/>
</dbReference>
<dbReference type="AlphaFoldDB" id="A0A5B8SKU0"/>
<dbReference type="PANTHER" id="PTHR43198">
    <property type="entry name" value="BIFUNCTIONAL TH2 PROTEIN"/>
    <property type="match status" value="1"/>
</dbReference>
<dbReference type="Proteomes" id="UP000321272">
    <property type="component" value="Chromosome"/>
</dbReference>
<dbReference type="GO" id="GO:0050334">
    <property type="term" value="F:thiaminase activity"/>
    <property type="evidence" value="ECO:0007669"/>
    <property type="project" value="UniProtKB-UniRule"/>
</dbReference>
<dbReference type="GO" id="GO:0009228">
    <property type="term" value="P:thiamine biosynthetic process"/>
    <property type="evidence" value="ECO:0007669"/>
    <property type="project" value="UniProtKB-KW"/>
</dbReference>
<evidence type="ECO:0000256" key="2">
    <source>
        <dbReference type="PIRSR" id="PIRSR003170-1"/>
    </source>
</evidence>